<dbReference type="EMBL" id="CVUD02000039">
    <property type="protein sequence ID" value="SEH60595.1"/>
    <property type="molecule type" value="Genomic_DNA"/>
</dbReference>
<keyword evidence="4 5" id="KW-0648">Protein biosynthesis</keyword>
<evidence type="ECO:0000313" key="9">
    <source>
        <dbReference type="EMBL" id="SEH60595.1"/>
    </source>
</evidence>
<comment type="similarity">
    <text evidence="1 5">Belongs to the Fmt family.</text>
</comment>
<evidence type="ECO:0000259" key="6">
    <source>
        <dbReference type="Pfam" id="PF00551"/>
    </source>
</evidence>
<dbReference type="Pfam" id="PF00551">
    <property type="entry name" value="Formyl_trans_N"/>
    <property type="match status" value="1"/>
</dbReference>
<dbReference type="CDD" id="cd08704">
    <property type="entry name" value="Met_tRNA_FMT_C"/>
    <property type="match status" value="1"/>
</dbReference>
<dbReference type="InterPro" id="IPR041711">
    <property type="entry name" value="Met-tRNA-FMT_N"/>
</dbReference>
<dbReference type="PANTHER" id="PTHR11138">
    <property type="entry name" value="METHIONYL-TRNA FORMYLTRANSFERASE"/>
    <property type="match status" value="1"/>
</dbReference>
<dbReference type="STRING" id="235205.BAZSYMB_SCAFFOLD00042_1"/>
<protein>
    <recommendedName>
        <fullName evidence="2 5">Methionyl-tRNA formyltransferase</fullName>
        <ecNumber evidence="2 5">2.1.2.9</ecNumber>
    </recommendedName>
</protein>
<dbReference type="Proteomes" id="UP000198559">
    <property type="component" value="Unassembled WGS sequence"/>
</dbReference>
<evidence type="ECO:0000256" key="2">
    <source>
        <dbReference type="ARBA" id="ARBA00012261"/>
    </source>
</evidence>
<evidence type="ECO:0000256" key="1">
    <source>
        <dbReference type="ARBA" id="ARBA00010699"/>
    </source>
</evidence>
<evidence type="ECO:0000313" key="10">
    <source>
        <dbReference type="Proteomes" id="UP000198559"/>
    </source>
</evidence>
<feature type="domain" description="Formyl transferase N-terminal" evidence="6">
    <location>
        <begin position="1"/>
        <end position="180"/>
    </location>
</feature>
<gene>
    <name evidence="5" type="primary">fmt</name>
    <name evidence="8" type="ORF">BAZSYMA_ACONTIG00065_1</name>
    <name evidence="9" type="ORF">BAZSYMB_SCAFFOLD00042_1</name>
</gene>
<dbReference type="InterPro" id="IPR001555">
    <property type="entry name" value="GART_AS"/>
</dbReference>
<name>A0A1H6JCE1_9GAMM</name>
<reference evidence="8" key="2">
    <citation type="submission" date="2016-06" db="EMBL/GenBank/DDBJ databases">
        <authorList>
            <person name="Olsen C.W."/>
            <person name="Carey S."/>
            <person name="Hinshaw L."/>
            <person name="Karasin A.I."/>
        </authorList>
    </citation>
    <scope>NUCLEOTIDE SEQUENCE [LARGE SCALE GENOMIC DNA]</scope>
    <source>
        <strain evidence="8">BazSymA</strain>
        <strain evidence="9">BazSymB</strain>
    </source>
</reference>
<dbReference type="InterPro" id="IPR011034">
    <property type="entry name" value="Formyl_transferase-like_C_sf"/>
</dbReference>
<dbReference type="PROSITE" id="PS00373">
    <property type="entry name" value="GART"/>
    <property type="match status" value="1"/>
</dbReference>
<evidence type="ECO:0000313" key="11">
    <source>
        <dbReference type="Proteomes" id="UP000198988"/>
    </source>
</evidence>
<feature type="binding site" evidence="5">
    <location>
        <begin position="109"/>
        <end position="112"/>
    </location>
    <ligand>
        <name>(6S)-5,6,7,8-tetrahydrofolate</name>
        <dbReference type="ChEBI" id="CHEBI:57453"/>
    </ligand>
</feature>
<sequence length="311" mass="34191">MKIVFAGTPEFSLSVLTALINAGHDIVGVYCQPDRPKGRGRILSACAVKEQALKHKLPVFQPESLKDNDAQKTLFALNADVMVVVAYGQLLPKLVLDTPKYGCLNIHASLLPRWRGAAPIQRAILAGDKTTGVSIMQMDEGLDTGNILLEKTCDITDIDNAQTLHDKLSTLGAKAIIEVLENLDNLPSTKQNEEDVTYAKKLKKDEAWIDWSQSADKINRQIRAFNPYPIAQSNATSDKFESKVLRILSASIVKENYHEKPGEVIQPPTKGTCYIATADAILSLEKVQLSGKKIANIKDFSNAYQLHKLGL</sequence>
<evidence type="ECO:0000313" key="8">
    <source>
        <dbReference type="EMBL" id="SEH56719.1"/>
    </source>
</evidence>
<evidence type="ECO:0000256" key="4">
    <source>
        <dbReference type="ARBA" id="ARBA00022917"/>
    </source>
</evidence>
<dbReference type="InterPro" id="IPR044135">
    <property type="entry name" value="Met-tRNA-FMT_C"/>
</dbReference>
<dbReference type="InterPro" id="IPR005794">
    <property type="entry name" value="Fmt"/>
</dbReference>
<dbReference type="PANTHER" id="PTHR11138:SF5">
    <property type="entry name" value="METHIONYL-TRNA FORMYLTRANSFERASE, MITOCHONDRIAL"/>
    <property type="match status" value="1"/>
</dbReference>
<dbReference type="InterPro" id="IPR002376">
    <property type="entry name" value="Formyl_transf_N"/>
</dbReference>
<dbReference type="Pfam" id="PF02911">
    <property type="entry name" value="Formyl_trans_C"/>
    <property type="match status" value="1"/>
</dbReference>
<feature type="domain" description="Formyl transferase C-terminal" evidence="7">
    <location>
        <begin position="201"/>
        <end position="304"/>
    </location>
</feature>
<dbReference type="Gene3D" id="3.40.50.12230">
    <property type="match status" value="1"/>
</dbReference>
<dbReference type="GO" id="GO:0005829">
    <property type="term" value="C:cytosol"/>
    <property type="evidence" value="ECO:0007669"/>
    <property type="project" value="TreeGrafter"/>
</dbReference>
<dbReference type="RefSeq" id="WP_090714247.1">
    <property type="nucleotide sequence ID" value="NZ_CAESAP020000319.1"/>
</dbReference>
<dbReference type="OrthoDB" id="9802815at2"/>
<dbReference type="InterPro" id="IPR036477">
    <property type="entry name" value="Formyl_transf_N_sf"/>
</dbReference>
<dbReference type="SUPFAM" id="SSF50486">
    <property type="entry name" value="FMT C-terminal domain-like"/>
    <property type="match status" value="1"/>
</dbReference>
<dbReference type="FunFam" id="3.40.50.12230:FF:000001">
    <property type="entry name" value="Methionyl-tRNA formyltransferase"/>
    <property type="match status" value="1"/>
</dbReference>
<dbReference type="InterPro" id="IPR005793">
    <property type="entry name" value="Formyl_trans_C"/>
</dbReference>
<dbReference type="AlphaFoldDB" id="A0A1H6JCE1"/>
<dbReference type="CDD" id="cd08646">
    <property type="entry name" value="FMT_core_Met-tRNA-FMT_N"/>
    <property type="match status" value="1"/>
</dbReference>
<dbReference type="HAMAP" id="MF_00182">
    <property type="entry name" value="Formyl_trans"/>
    <property type="match status" value="1"/>
</dbReference>
<comment type="catalytic activity">
    <reaction evidence="5">
        <text>L-methionyl-tRNA(fMet) + (6R)-10-formyltetrahydrofolate = N-formyl-L-methionyl-tRNA(fMet) + (6S)-5,6,7,8-tetrahydrofolate + H(+)</text>
        <dbReference type="Rhea" id="RHEA:24380"/>
        <dbReference type="Rhea" id="RHEA-COMP:9952"/>
        <dbReference type="Rhea" id="RHEA-COMP:9953"/>
        <dbReference type="ChEBI" id="CHEBI:15378"/>
        <dbReference type="ChEBI" id="CHEBI:57453"/>
        <dbReference type="ChEBI" id="CHEBI:78530"/>
        <dbReference type="ChEBI" id="CHEBI:78844"/>
        <dbReference type="ChEBI" id="CHEBI:195366"/>
        <dbReference type="EC" id="2.1.2.9"/>
    </reaction>
</comment>
<dbReference type="EC" id="2.1.2.9" evidence="2 5"/>
<keyword evidence="3 5" id="KW-0808">Transferase</keyword>
<reference evidence="10 11" key="1">
    <citation type="submission" date="2016-06" db="EMBL/GenBank/DDBJ databases">
        <authorList>
            <person name="Petersen J."/>
            <person name="Sayavedra L."/>
        </authorList>
    </citation>
    <scope>NUCLEOTIDE SEQUENCE [LARGE SCALE GENOMIC DNA]</scope>
    <source>
        <strain evidence="11">BazSymA</strain>
        <strain evidence="10">BazSymB</strain>
    </source>
</reference>
<accession>A0A1H6JCE1</accession>
<dbReference type="Proteomes" id="UP000198988">
    <property type="component" value="Unassembled WGS sequence"/>
</dbReference>
<proteinExistence type="inferred from homology"/>
<evidence type="ECO:0000256" key="5">
    <source>
        <dbReference type="HAMAP-Rule" id="MF_00182"/>
    </source>
</evidence>
<dbReference type="EMBL" id="CDSC02000009">
    <property type="protein sequence ID" value="SEH56719.1"/>
    <property type="molecule type" value="Genomic_DNA"/>
</dbReference>
<organism evidence="8 11">
    <name type="scientific">Bathymodiolus azoricus thioautotrophic gill symbiont</name>
    <dbReference type="NCBI Taxonomy" id="235205"/>
    <lineage>
        <taxon>Bacteria</taxon>
        <taxon>Pseudomonadati</taxon>
        <taxon>Pseudomonadota</taxon>
        <taxon>Gammaproteobacteria</taxon>
        <taxon>sulfur-oxidizing symbionts</taxon>
    </lineage>
</organism>
<comment type="function">
    <text evidence="5">Attaches a formyl group to the free amino group of methionyl-tRNA(fMet). The formyl group appears to play a dual role in the initiator identity of N-formylmethionyl-tRNA by promoting its recognition by IF2 and preventing the misappropriation of this tRNA by the elongation apparatus.</text>
</comment>
<evidence type="ECO:0000256" key="3">
    <source>
        <dbReference type="ARBA" id="ARBA00022679"/>
    </source>
</evidence>
<dbReference type="GO" id="GO:0004479">
    <property type="term" value="F:methionyl-tRNA formyltransferase activity"/>
    <property type="evidence" value="ECO:0007669"/>
    <property type="project" value="UniProtKB-UniRule"/>
</dbReference>
<dbReference type="SUPFAM" id="SSF53328">
    <property type="entry name" value="Formyltransferase"/>
    <property type="match status" value="1"/>
</dbReference>
<dbReference type="NCBIfam" id="TIGR00460">
    <property type="entry name" value="fmt"/>
    <property type="match status" value="1"/>
</dbReference>
<evidence type="ECO:0000259" key="7">
    <source>
        <dbReference type="Pfam" id="PF02911"/>
    </source>
</evidence>